<dbReference type="GO" id="GO:0039502">
    <property type="term" value="P:symbiont-mediated suppression of host type I interferon-mediated signaling pathway"/>
    <property type="evidence" value="ECO:0007669"/>
    <property type="project" value="UniProtKB-UniRule"/>
</dbReference>
<evidence type="ECO:0000256" key="11">
    <source>
        <dbReference type="ARBA" id="ARBA00023125"/>
    </source>
</evidence>
<evidence type="ECO:0000256" key="18">
    <source>
        <dbReference type="HAMAP-Rule" id="MF_04004"/>
    </source>
</evidence>
<dbReference type="GO" id="GO:0003700">
    <property type="term" value="F:DNA-binding transcription factor activity"/>
    <property type="evidence" value="ECO:0007669"/>
    <property type="project" value="UniProtKB-UniRule"/>
</dbReference>
<dbReference type="Pfam" id="PF00527">
    <property type="entry name" value="E7"/>
    <property type="match status" value="1"/>
</dbReference>
<reference evidence="20 21" key="1">
    <citation type="journal article" date="2008" name="J. Gen. Virol.">
        <title>Four novel human betapapillomaviruses of species 2 preferentially found in actinic keratosis.</title>
        <authorList>
            <person name="Vasiljevic N."/>
            <person name="Hazard K."/>
            <person name="Dillner J."/>
            <person name="Forslund O."/>
        </authorList>
    </citation>
    <scope>NUCLEOTIDE SEQUENCE [LARGE SCALE GENOMIC DNA]</scope>
    <source>
        <strain evidence="20">FA75[KI88-03]</strain>
    </source>
</reference>
<keyword evidence="9 18" id="KW-0862">Zinc</keyword>
<feature type="short sequence motif" description="LXCXE motif; interaction with host RB1 and TMEM173/STING" evidence="18">
    <location>
        <begin position="24"/>
        <end position="28"/>
    </location>
</feature>
<evidence type="ECO:0000256" key="12">
    <source>
        <dbReference type="ARBA" id="ARBA00023159"/>
    </source>
</evidence>
<dbReference type="GO" id="GO:0052170">
    <property type="term" value="P:symbiont-mediated suppression of host innate immune response"/>
    <property type="evidence" value="ECO:0007669"/>
    <property type="project" value="UniProtKB-KW"/>
</dbReference>
<keyword evidence="7 18" id="KW-0863">Zinc-finger</keyword>
<name>B5SWT9_9PAPI</name>
<keyword evidence="2 18" id="KW-0244">Early protein</keyword>
<keyword evidence="16 18" id="KW-0899">Viral immunoevasion</keyword>
<dbReference type="GO" id="GO:0042025">
    <property type="term" value="C:host cell nucleus"/>
    <property type="evidence" value="ECO:0007669"/>
    <property type="project" value="UniProtKB-SubCell"/>
</dbReference>
<comment type="caution">
    <text evidence="18">Lacks conserved residue(s) required for the propagation of feature annotation.</text>
</comment>
<evidence type="ECO:0000313" key="21">
    <source>
        <dbReference type="Proteomes" id="UP000174597"/>
    </source>
</evidence>
<evidence type="ECO:0000256" key="6">
    <source>
        <dbReference type="ARBA" id="ARBA00022723"/>
    </source>
</evidence>
<keyword evidence="17 18" id="KW-1078">G1/S host cell cycle checkpoint dysregulation by virus</keyword>
<gene>
    <name evidence="18 20" type="primary">E7</name>
</gene>
<comment type="PTM">
    <text evidence="18">Highly phosphorylated.</text>
</comment>
<evidence type="ECO:0000256" key="10">
    <source>
        <dbReference type="ARBA" id="ARBA00023015"/>
    </source>
</evidence>
<evidence type="ECO:0000256" key="2">
    <source>
        <dbReference type="ARBA" id="ARBA00022518"/>
    </source>
</evidence>
<comment type="subcellular location">
    <subcellularLocation>
        <location evidence="18">Host cytoplasm</location>
    </subcellularLocation>
    <subcellularLocation>
        <location evidence="18">Host nucleus</location>
    </subcellularLocation>
    <text evidence="18">Predominantly found in the host nucleus.</text>
</comment>
<dbReference type="EMBL" id="EU410347">
    <property type="protein sequence ID" value="ACC78257.1"/>
    <property type="molecule type" value="Genomic_DNA"/>
</dbReference>
<evidence type="ECO:0000256" key="16">
    <source>
        <dbReference type="ARBA" id="ARBA00023280"/>
    </source>
</evidence>
<evidence type="ECO:0000313" key="20">
    <source>
        <dbReference type="EMBL" id="ACC78257.1"/>
    </source>
</evidence>
<keyword evidence="8 18" id="KW-1114">Inhibition of host interferon signaling pathway by virus</keyword>
<accession>B5SWT9</accession>
<dbReference type="GO" id="GO:0003677">
    <property type="term" value="F:DNA binding"/>
    <property type="evidence" value="ECO:0007669"/>
    <property type="project" value="UniProtKB-UniRule"/>
</dbReference>
<comment type="function">
    <text evidence="18">Plays a role in viral genome replication by driving entry of quiescent cells into the cell cycle. Stimulation of progression from G1 to S phase allows the virus to efficiently use the cellular DNA replicating machinery to achieve viral genome replication. E7 protein has both transforming and trans-activating activities. Induces the disassembly of the E2F1 transcription factor from RB1, with subsequent transcriptional activation of E2F1-regulated S-phase genes. Interferes with host histone deacetylation mediated by HDAC1 and HDAC2, leading to transcription activation. Plays also a role in the inhibition of both antiviral and antiproliferative functions of host interferon alpha. Interaction with host TMEM173/STING impairs the ability of TMEM173/STING to sense cytosolic DNA and promote the production of type I interferon (IFN-alpha and IFN-beta).</text>
</comment>
<keyword evidence="4 18" id="KW-0945">Host-virus interaction</keyword>
<keyword evidence="5 18" id="KW-1090">Inhibition of host innate immune response by virus</keyword>
<evidence type="ECO:0000256" key="4">
    <source>
        <dbReference type="ARBA" id="ARBA00022581"/>
    </source>
</evidence>
<evidence type="ECO:0000256" key="13">
    <source>
        <dbReference type="ARBA" id="ARBA00023163"/>
    </source>
</evidence>
<dbReference type="InterPro" id="IPR000148">
    <property type="entry name" value="Papilloma_E7"/>
</dbReference>
<dbReference type="SUPFAM" id="SSF161234">
    <property type="entry name" value="E7 C-terminal domain-like"/>
    <property type="match status" value="1"/>
</dbReference>
<evidence type="ECO:0000256" key="7">
    <source>
        <dbReference type="ARBA" id="ARBA00022771"/>
    </source>
</evidence>
<keyword evidence="10 18" id="KW-0805">Transcription regulation</keyword>
<organism evidence="20 21">
    <name type="scientific">Human papillomavirus FA75/KI88-03</name>
    <dbReference type="NCBI Taxonomy" id="563190"/>
    <lineage>
        <taxon>Viruses</taxon>
        <taxon>Monodnaviria</taxon>
        <taxon>Shotokuvirae</taxon>
        <taxon>Cossaviricota</taxon>
        <taxon>Papovaviricetes</taxon>
        <taxon>Zurhausenvirales</taxon>
        <taxon>Papillomaviridae</taxon>
        <taxon>Firstpapillomavirinae</taxon>
        <taxon>Betapapillomavirus</taxon>
        <taxon>Betapapillomavirus 2</taxon>
    </lineage>
</organism>
<evidence type="ECO:0000256" key="5">
    <source>
        <dbReference type="ARBA" id="ARBA00022632"/>
    </source>
</evidence>
<keyword evidence="3 18" id="KW-1048">Host nucleus</keyword>
<dbReference type="GO" id="GO:0039645">
    <property type="term" value="P:symbiont-mediated perturbation of host cell cycle G1/S transition checkpoint"/>
    <property type="evidence" value="ECO:0007669"/>
    <property type="project" value="UniProtKB-UniRule"/>
</dbReference>
<sequence length="104" mass="11687">MIGKEVTIPDIVLELQELVQPIDLHCYEELPELPDVPSEDSEEEQVERIPYKIVAPCGGCGARLRLFVIATFFGIRTQQELLIQEVQLVCPQCREVIRNGGQGP</sequence>
<dbReference type="GO" id="GO:0006351">
    <property type="term" value="P:DNA-templated transcription"/>
    <property type="evidence" value="ECO:0007669"/>
    <property type="project" value="UniProtKB-UniRule"/>
</dbReference>
<keyword evidence="1 18" id="KW-1121">Modulation of host cell cycle by virus</keyword>
<dbReference type="HAMAP" id="MF_04004">
    <property type="entry name" value="PPV_E7"/>
    <property type="match status" value="1"/>
</dbReference>
<keyword evidence="13 18" id="KW-0804">Transcription</keyword>
<dbReference type="PIRSF" id="PIRSF003407">
    <property type="entry name" value="Papvi_E7"/>
    <property type="match status" value="1"/>
</dbReference>
<keyword evidence="12 18" id="KW-0010">Activator</keyword>
<comment type="similarity">
    <text evidence="18 19">Belongs to the papillomaviridae E7 protein family.</text>
</comment>
<evidence type="ECO:0000256" key="9">
    <source>
        <dbReference type="ARBA" id="ARBA00022833"/>
    </source>
</evidence>
<comment type="domain">
    <text evidence="18">The E7 terminal domain is an intrinsically disordered domain, whose flexibility and conformational transitions confer target adaptability to the oncoprotein. It allows adaptation to a variety of protein targets and exposes the PEST degradation sequence that regulates its turnover in the cell.</text>
</comment>
<dbReference type="Proteomes" id="UP000174597">
    <property type="component" value="Genome"/>
</dbReference>
<protein>
    <recommendedName>
        <fullName evidence="18 19">Protein E7</fullName>
    </recommendedName>
</protein>
<keyword evidence="15" id="KW-0922">Interferon antiviral system evasion</keyword>
<dbReference type="GO" id="GO:0030430">
    <property type="term" value="C:host cell cytoplasm"/>
    <property type="evidence" value="ECO:0007669"/>
    <property type="project" value="UniProtKB-SubCell"/>
</dbReference>
<dbReference type="Gene3D" id="3.30.160.330">
    <property type="match status" value="1"/>
</dbReference>
<keyword evidence="11 18" id="KW-0238">DNA-binding</keyword>
<evidence type="ECO:0000256" key="1">
    <source>
        <dbReference type="ARBA" id="ARBA00022504"/>
    </source>
</evidence>
<feature type="short sequence motif" description="Nuclear export signal" evidence="18">
    <location>
        <begin position="75"/>
        <end position="83"/>
    </location>
</feature>
<dbReference type="GO" id="GO:0008270">
    <property type="term" value="F:zinc ion binding"/>
    <property type="evidence" value="ECO:0007669"/>
    <property type="project" value="UniProtKB-KW"/>
</dbReference>
<evidence type="ECO:0000256" key="14">
    <source>
        <dbReference type="ARBA" id="ARBA00023200"/>
    </source>
</evidence>
<evidence type="ECO:0000256" key="3">
    <source>
        <dbReference type="ARBA" id="ARBA00022562"/>
    </source>
</evidence>
<comment type="subunit">
    <text evidence="18">Homodimer. Homooligomer. Interacts with host RB1; this interaction induces dissociation of RB1-E2F1 complex thereby disrupting RB1 activity. Interacts with host EP300; this interaction represses EP300 transcriptional activity. Interacts with protein E2; this interaction inhibits E7 oncogenic activity. Interacts with host TMEM173/STING; this interaction impairs the ability of TMEM173/STING to sense cytosolic DNA and promote the production of type I interferon (IFN-alpha and IFN-beta).</text>
</comment>
<keyword evidence="14 18" id="KW-1035">Host cytoplasm</keyword>
<evidence type="ECO:0000256" key="17">
    <source>
        <dbReference type="ARBA" id="ARBA00023309"/>
    </source>
</evidence>
<evidence type="ECO:0000256" key="8">
    <source>
        <dbReference type="ARBA" id="ARBA00022830"/>
    </source>
</evidence>
<evidence type="ECO:0000256" key="15">
    <source>
        <dbReference type="ARBA" id="ARBA00023258"/>
    </source>
</evidence>
<evidence type="ECO:0000256" key="19">
    <source>
        <dbReference type="PIRNR" id="PIRNR003407"/>
    </source>
</evidence>
<dbReference type="GO" id="GO:0019904">
    <property type="term" value="F:protein domain specific binding"/>
    <property type="evidence" value="ECO:0007669"/>
    <property type="project" value="UniProtKB-UniRule"/>
</dbReference>
<comment type="function">
    <text evidence="19">E7 protein has both transforming and trans-activating activities.</text>
</comment>
<keyword evidence="6 18" id="KW-0479">Metal-binding</keyword>
<feature type="zinc finger region" evidence="18">
    <location>
        <begin position="57"/>
        <end position="93"/>
    </location>
</feature>
<proteinExistence type="inferred from homology"/>